<keyword evidence="2" id="KW-0812">Transmembrane</keyword>
<dbReference type="Proteomes" id="UP001174694">
    <property type="component" value="Unassembled WGS sequence"/>
</dbReference>
<feature type="region of interest" description="Disordered" evidence="1">
    <location>
        <begin position="201"/>
        <end position="237"/>
    </location>
</feature>
<feature type="region of interest" description="Disordered" evidence="1">
    <location>
        <begin position="271"/>
        <end position="321"/>
    </location>
</feature>
<name>A0AA38VM25_9PEZI</name>
<evidence type="ECO:0000313" key="4">
    <source>
        <dbReference type="EMBL" id="KAJ9139413.1"/>
    </source>
</evidence>
<evidence type="ECO:0000313" key="5">
    <source>
        <dbReference type="Proteomes" id="UP001174694"/>
    </source>
</evidence>
<feature type="transmembrane region" description="Helical" evidence="2">
    <location>
        <begin position="241"/>
        <end position="265"/>
    </location>
</feature>
<comment type="caution">
    <text evidence="4">The sequence shown here is derived from an EMBL/GenBank/DDBJ whole genome shotgun (WGS) entry which is preliminary data.</text>
</comment>
<evidence type="ECO:0000256" key="1">
    <source>
        <dbReference type="SAM" id="MobiDB-lite"/>
    </source>
</evidence>
<keyword evidence="2" id="KW-0472">Membrane</keyword>
<feature type="compositionally biased region" description="Acidic residues" evidence="1">
    <location>
        <begin position="221"/>
        <end position="230"/>
    </location>
</feature>
<evidence type="ECO:0000256" key="2">
    <source>
        <dbReference type="SAM" id="Phobius"/>
    </source>
</evidence>
<dbReference type="AlphaFoldDB" id="A0AA38VM25"/>
<feature type="chain" id="PRO_5041403269" evidence="3">
    <location>
        <begin position="17"/>
        <end position="392"/>
    </location>
</feature>
<accession>A0AA38VM25</accession>
<gene>
    <name evidence="4" type="ORF">NKR23_g7925</name>
</gene>
<keyword evidence="5" id="KW-1185">Reference proteome</keyword>
<organism evidence="4 5">
    <name type="scientific">Pleurostoma richardsiae</name>
    <dbReference type="NCBI Taxonomy" id="41990"/>
    <lineage>
        <taxon>Eukaryota</taxon>
        <taxon>Fungi</taxon>
        <taxon>Dikarya</taxon>
        <taxon>Ascomycota</taxon>
        <taxon>Pezizomycotina</taxon>
        <taxon>Sordariomycetes</taxon>
        <taxon>Sordariomycetidae</taxon>
        <taxon>Calosphaeriales</taxon>
        <taxon>Pleurostomataceae</taxon>
        <taxon>Pleurostoma</taxon>
    </lineage>
</organism>
<keyword evidence="3" id="KW-0732">Signal</keyword>
<keyword evidence="2" id="KW-1133">Transmembrane helix</keyword>
<evidence type="ECO:0000256" key="3">
    <source>
        <dbReference type="SAM" id="SignalP"/>
    </source>
</evidence>
<protein>
    <submittedName>
        <fullName evidence="4">Uncharacterized protein</fullName>
    </submittedName>
</protein>
<dbReference type="EMBL" id="JANBVO010000026">
    <property type="protein sequence ID" value="KAJ9139413.1"/>
    <property type="molecule type" value="Genomic_DNA"/>
</dbReference>
<sequence>MRSSLLLLVTSGCVASAGWLRWTGDREPLGYIPQQTRASKVDEVKGWTPKPTIPPASSPEAYDVLELPRKDVHGRETSNTWLNSQTCGWLAGAFSSAWTCAASATCATNTDNVVACVSGTYSPFFSVCFNFEAYQQGACSDIGPRTGCCQTSSFGECGTLLWTGNPPRSMYRCFTEATIISLNNEPQFVIDASTSTFSATSTPSFSQLSTSTTKAAAPVDTDNEDGEDDDEHHHHSSNVGAIVGGVVGGVAVLAILSGFIAYLTLRKKFSSSGMGNPKHNVVRPSDPSHASSPPPQMAQTESVGGHTGPTSPYPGSKHEGMMYDPVAGRPTYEEVLKQQRQYAAYPAEGGVHLQLGPAQTSPGLNPPSRRLIVELAGGEAPKRHLSNPSELN</sequence>
<reference evidence="4" key="1">
    <citation type="submission" date="2022-07" db="EMBL/GenBank/DDBJ databases">
        <title>Fungi with potential for degradation of polypropylene.</title>
        <authorList>
            <person name="Gostincar C."/>
        </authorList>
    </citation>
    <scope>NUCLEOTIDE SEQUENCE</scope>
    <source>
        <strain evidence="4">EXF-13308</strain>
    </source>
</reference>
<proteinExistence type="predicted"/>
<feature type="signal peptide" evidence="3">
    <location>
        <begin position="1"/>
        <end position="16"/>
    </location>
</feature>